<evidence type="ECO:0000256" key="2">
    <source>
        <dbReference type="SAM" id="MobiDB-lite"/>
    </source>
</evidence>
<sequence length="290" mass="31691">MSGCSLQEAFPDTAKQSGQIARKEERQKAKKCGGPALAFLKAADDPDSDPDRQAQRPPPPPEKMGVKREGFVAQDSANLEFAPIKVTDCDEQERELIKNLIGQQVDDVIGEKSRKTLPRASESPAQTPDFKKTMYGDPVPSYFGKGTSDEGYADFSTSMTDNPGYNIQGAAFSPSTAPKFGLDKAGGSSSLPQPSITDAWKPMTPSGVRTSYFESLPQYSSDIQGGDSSGRYASFSNDEKQSLLQKLDTLFARLEELESKKNEYAHAEVSLFILSGLFLMFGLETVRKMR</sequence>
<keyword evidence="3" id="KW-0472">Membrane</keyword>
<name>A0A6C0KJI4_9ZZZZ</name>
<feature type="region of interest" description="Disordered" evidence="2">
    <location>
        <begin position="1"/>
        <end position="70"/>
    </location>
</feature>
<keyword evidence="3" id="KW-0812">Transmembrane</keyword>
<feature type="transmembrane region" description="Helical" evidence="3">
    <location>
        <begin position="264"/>
        <end position="283"/>
    </location>
</feature>
<evidence type="ECO:0000313" key="4">
    <source>
        <dbReference type="EMBL" id="QHU18105.1"/>
    </source>
</evidence>
<proteinExistence type="predicted"/>
<feature type="coiled-coil region" evidence="1">
    <location>
        <begin position="240"/>
        <end position="267"/>
    </location>
</feature>
<feature type="region of interest" description="Disordered" evidence="2">
    <location>
        <begin position="108"/>
        <end position="136"/>
    </location>
</feature>
<dbReference type="AlphaFoldDB" id="A0A6C0KJI4"/>
<protein>
    <submittedName>
        <fullName evidence="4">Uncharacterized protein</fullName>
    </submittedName>
</protein>
<keyword evidence="3" id="KW-1133">Transmembrane helix</keyword>
<evidence type="ECO:0000256" key="1">
    <source>
        <dbReference type="SAM" id="Coils"/>
    </source>
</evidence>
<organism evidence="4">
    <name type="scientific">viral metagenome</name>
    <dbReference type="NCBI Taxonomy" id="1070528"/>
    <lineage>
        <taxon>unclassified sequences</taxon>
        <taxon>metagenomes</taxon>
        <taxon>organismal metagenomes</taxon>
    </lineage>
</organism>
<reference evidence="4" key="1">
    <citation type="journal article" date="2020" name="Nature">
        <title>Giant virus diversity and host interactions through global metagenomics.</title>
        <authorList>
            <person name="Schulz F."/>
            <person name="Roux S."/>
            <person name="Paez-Espino D."/>
            <person name="Jungbluth S."/>
            <person name="Walsh D.A."/>
            <person name="Denef V.J."/>
            <person name="McMahon K.D."/>
            <person name="Konstantinidis K.T."/>
            <person name="Eloe-Fadrosh E.A."/>
            <person name="Kyrpides N.C."/>
            <person name="Woyke T."/>
        </authorList>
    </citation>
    <scope>NUCLEOTIDE SEQUENCE</scope>
    <source>
        <strain evidence="4">GVMAG-S-3300013006-138</strain>
    </source>
</reference>
<keyword evidence="1" id="KW-0175">Coiled coil</keyword>
<evidence type="ECO:0000256" key="3">
    <source>
        <dbReference type="SAM" id="Phobius"/>
    </source>
</evidence>
<accession>A0A6C0KJI4</accession>
<dbReference type="EMBL" id="MN740925">
    <property type="protein sequence ID" value="QHU18105.1"/>
    <property type="molecule type" value="Genomic_DNA"/>
</dbReference>